<feature type="transmembrane region" description="Helical" evidence="1">
    <location>
        <begin position="280"/>
        <end position="309"/>
    </location>
</feature>
<proteinExistence type="predicted"/>
<dbReference type="Proteomes" id="UP000006565">
    <property type="component" value="Chromosome"/>
</dbReference>
<feature type="transmembrane region" description="Helical" evidence="1">
    <location>
        <begin position="321"/>
        <end position="340"/>
    </location>
</feature>
<feature type="transmembrane region" description="Helical" evidence="1">
    <location>
        <begin position="219"/>
        <end position="235"/>
    </location>
</feature>
<feature type="transmembrane region" description="Helical" evidence="1">
    <location>
        <begin position="6"/>
        <end position="26"/>
    </location>
</feature>
<organism evidence="2 3">
    <name type="scientific">Methanolacinia petrolearia (strain DSM 11571 / OCM 486 / SEBR 4847)</name>
    <name type="common">Methanoplanus petrolearius</name>
    <dbReference type="NCBI Taxonomy" id="679926"/>
    <lineage>
        <taxon>Archaea</taxon>
        <taxon>Methanobacteriati</taxon>
        <taxon>Methanobacteriota</taxon>
        <taxon>Stenosarchaea group</taxon>
        <taxon>Methanomicrobia</taxon>
        <taxon>Methanomicrobiales</taxon>
        <taxon>Methanomicrobiaceae</taxon>
        <taxon>Methanolacinia</taxon>
    </lineage>
</organism>
<feature type="transmembrane region" description="Helical" evidence="1">
    <location>
        <begin position="380"/>
        <end position="400"/>
    </location>
</feature>
<evidence type="ECO:0000313" key="3">
    <source>
        <dbReference type="Proteomes" id="UP000006565"/>
    </source>
</evidence>
<evidence type="ECO:0000256" key="1">
    <source>
        <dbReference type="SAM" id="Phobius"/>
    </source>
</evidence>
<feature type="transmembrane region" description="Helical" evidence="1">
    <location>
        <begin position="33"/>
        <end position="57"/>
    </location>
</feature>
<dbReference type="AlphaFoldDB" id="E1REY4"/>
<feature type="transmembrane region" description="Helical" evidence="1">
    <location>
        <begin position="352"/>
        <end position="374"/>
    </location>
</feature>
<reference evidence="2 3" key="1">
    <citation type="journal article" date="2010" name="Stand. Genomic Sci.">
        <title>Complete genome sequence of Methanoplanus petrolearius type strain (SEBR 4847).</title>
        <authorList>
            <person name="Brambilla E."/>
            <person name="Djao O.D."/>
            <person name="Daligault H."/>
            <person name="Lapidus A."/>
            <person name="Lucas S."/>
            <person name="Hammon N."/>
            <person name="Nolan M."/>
            <person name="Tice H."/>
            <person name="Cheng J.F."/>
            <person name="Han C."/>
            <person name="Tapia R."/>
            <person name="Goodwin L."/>
            <person name="Pitluck S."/>
            <person name="Liolios K."/>
            <person name="Ivanova N."/>
            <person name="Mavromatis K."/>
            <person name="Mikhailova N."/>
            <person name="Pati A."/>
            <person name="Chen A."/>
            <person name="Palaniappan K."/>
            <person name="Land M."/>
            <person name="Hauser L."/>
            <person name="Chang Y.J."/>
            <person name="Jeffries C.D."/>
            <person name="Rohde M."/>
            <person name="Spring S."/>
            <person name="Sikorski J."/>
            <person name="Goker M."/>
            <person name="Woyke T."/>
            <person name="Bristow J."/>
            <person name="Eisen J.A."/>
            <person name="Markowitz V."/>
            <person name="Hugenholtz P."/>
            <person name="Kyrpides N.C."/>
            <person name="Klenk H.P."/>
        </authorList>
    </citation>
    <scope>NUCLEOTIDE SEQUENCE [LARGE SCALE GENOMIC DNA]</scope>
    <source>
        <strain evidence="3">DSM 11571 / OCM 486 / SEBR 4847</strain>
    </source>
</reference>
<dbReference type="HOGENOM" id="CLU_373260_0_0_2"/>
<protein>
    <submittedName>
        <fullName evidence="2">Uncharacterized protein</fullName>
    </submittedName>
</protein>
<dbReference type="KEGG" id="mpi:Mpet_1395"/>
<dbReference type="EMBL" id="CP002117">
    <property type="protein sequence ID" value="ADN36155.1"/>
    <property type="molecule type" value="Genomic_DNA"/>
</dbReference>
<feature type="transmembrane region" description="Helical" evidence="1">
    <location>
        <begin position="407"/>
        <end position="425"/>
    </location>
</feature>
<keyword evidence="1" id="KW-0472">Membrane</keyword>
<dbReference type="RefSeq" id="WP_013329332.1">
    <property type="nucleotide sequence ID" value="NC_014507.1"/>
</dbReference>
<keyword evidence="1" id="KW-0812">Transmembrane</keyword>
<keyword evidence="3" id="KW-1185">Reference proteome</keyword>
<keyword evidence="1" id="KW-1133">Transmembrane helix</keyword>
<accession>E1REY4</accession>
<evidence type="ECO:0000313" key="2">
    <source>
        <dbReference type="EMBL" id="ADN36155.1"/>
    </source>
</evidence>
<feature type="transmembrane region" description="Helical" evidence="1">
    <location>
        <begin position="478"/>
        <end position="501"/>
    </location>
</feature>
<dbReference type="STRING" id="679926.Mpet_1395"/>
<feature type="transmembrane region" description="Helical" evidence="1">
    <location>
        <begin position="98"/>
        <end position="118"/>
    </location>
</feature>
<sequence>MEYLIYSVGIYFIYFFCGIGLTFLLCPKPFEKYSFFLAPIIGLIYFSYAGLLFAYYTDFGSNVYAQFLLIPSLIFIILAILIKKNRISELKWPFKKENILLSCICILIFIGISAPFLFKVNVLTTMTLGNNDIAHYAAVSKYLTQYSFTQTTINNDSYFIGMSQGGAHYSAYFSTCIPSSLLQLATYKIQNITTNLFFVFLIPLIFLISVEIFKFKKNIALITSLLVGFSFHLIFIDYHGFIGQILGTGIFLSLFLMTYYSINNCNSLKDYIQYIPITSLLLFGLFVCYSPLFPLYFIPLFLFLLTIFISSNFKFKILVPTIYILTSIIISFILNPLIIIRIISDFLIYNNVFGWSVPILNPLWAFGLAGNNIFMQNNSIMNWILSVPIIIIIIMSFWYLYKKDRNLFYLAASYFLVFLFIYIYLEYKDLVTPEFTGESYKAYKLFTYYLPIFIISSLSIFRDFNILDINRKSSIKKIFGFLFIILLILGNIYSASAIIYVNYNYGNSVDNDIIDLDKITEMENVSSINVAIPPFWDQMWAYYFLFMNKTLYLKESSYYPNSPQIGDWTLEEIHYENEIDDIYVNDIISYIPDDREYIKLNDKYALIKGNLSVKLKDGWYIPEYNNYGSVWRWTGKNYENITIDLHSRYDISDLDIYISFLSLEENNNLTILIDNKEINEIEVKDSEIPISIFLQNITLSNGNHEIVFKSKYPAKILDTGDPRSLCYAFYNITFIQNSETINGN</sequence>
<feature type="transmembrane region" description="Helical" evidence="1">
    <location>
        <begin position="241"/>
        <end position="260"/>
    </location>
</feature>
<dbReference type="eggNOG" id="arCOG00567">
    <property type="taxonomic scope" value="Archaea"/>
</dbReference>
<feature type="transmembrane region" description="Helical" evidence="1">
    <location>
        <begin position="192"/>
        <end position="212"/>
    </location>
</feature>
<feature type="transmembrane region" description="Helical" evidence="1">
    <location>
        <begin position="445"/>
        <end position="466"/>
    </location>
</feature>
<name>E1REY4_METP4</name>
<feature type="transmembrane region" description="Helical" evidence="1">
    <location>
        <begin position="63"/>
        <end position="82"/>
    </location>
</feature>
<dbReference type="GeneID" id="41351141"/>
<gene>
    <name evidence="2" type="ordered locus">Mpet_1395</name>
</gene>